<dbReference type="EMBL" id="JBFTEG010000009">
    <property type="protein sequence ID" value="MEX6502975.1"/>
    <property type="molecule type" value="Genomic_DNA"/>
</dbReference>
<accession>A0ABV3YUH6</accession>
<evidence type="ECO:0000313" key="2">
    <source>
        <dbReference type="Proteomes" id="UP001560296"/>
    </source>
</evidence>
<comment type="caution">
    <text evidence="1">The sequence shown here is derived from an EMBL/GenBank/DDBJ whole genome shotgun (WGS) entry which is preliminary data.</text>
</comment>
<dbReference type="RefSeq" id="WP_369287943.1">
    <property type="nucleotide sequence ID" value="NZ_JBFTEG010000009.1"/>
</dbReference>
<evidence type="ECO:0000313" key="1">
    <source>
        <dbReference type="EMBL" id="MEX6502975.1"/>
    </source>
</evidence>
<sequence>MYRNFGSNLSLLGWLFATLSVTMRGPQTIPLGRGEGGQAPDLTPYADSGRRVRLAQARAIVVCRGEALPLAAAARA</sequence>
<keyword evidence="2" id="KW-1185">Reference proteome</keyword>
<reference evidence="1 2" key="1">
    <citation type="submission" date="2024-07" db="EMBL/GenBank/DDBJ databases">
        <authorList>
            <person name="Li M."/>
        </authorList>
    </citation>
    <scope>NUCLEOTIDE SEQUENCE [LARGE SCALE GENOMIC DNA]</scope>
    <source>
        <strain evidence="1 2">25A3E</strain>
    </source>
</reference>
<gene>
    <name evidence="1" type="ORF">AB5S05_12940</name>
</gene>
<dbReference type="Proteomes" id="UP001560296">
    <property type="component" value="Unassembled WGS sequence"/>
</dbReference>
<organism evidence="1 2">
    <name type="scientific">Pseudomonas zhanjiangensis</name>
    <dbReference type="NCBI Taxonomy" id="3239015"/>
    <lineage>
        <taxon>Bacteria</taxon>
        <taxon>Pseudomonadati</taxon>
        <taxon>Pseudomonadota</taxon>
        <taxon>Gammaproteobacteria</taxon>
        <taxon>Pseudomonadales</taxon>
        <taxon>Pseudomonadaceae</taxon>
        <taxon>Pseudomonas</taxon>
    </lineage>
</organism>
<evidence type="ECO:0008006" key="3">
    <source>
        <dbReference type="Google" id="ProtNLM"/>
    </source>
</evidence>
<proteinExistence type="predicted"/>
<protein>
    <recommendedName>
        <fullName evidence="3">Secreted protein</fullName>
    </recommendedName>
</protein>
<name>A0ABV3YUH6_9PSED</name>